<dbReference type="OrthoDB" id="9788916at2"/>
<organism evidence="2 3">
    <name type="scientific">Winogradskyella aurantia</name>
    <dbReference type="NCBI Taxonomy" id="1915063"/>
    <lineage>
        <taxon>Bacteria</taxon>
        <taxon>Pseudomonadati</taxon>
        <taxon>Bacteroidota</taxon>
        <taxon>Flavobacteriia</taxon>
        <taxon>Flavobacteriales</taxon>
        <taxon>Flavobacteriaceae</taxon>
        <taxon>Winogradskyella</taxon>
    </lineage>
</organism>
<accession>A0A265UQR9</accession>
<evidence type="ECO:0000313" key="2">
    <source>
        <dbReference type="EMBL" id="OZV67666.1"/>
    </source>
</evidence>
<proteinExistence type="predicted"/>
<dbReference type="InterPro" id="IPR000182">
    <property type="entry name" value="GNAT_dom"/>
</dbReference>
<dbReference type="InterPro" id="IPR016181">
    <property type="entry name" value="Acyl_CoA_acyltransferase"/>
</dbReference>
<feature type="domain" description="N-acetyltransferase" evidence="1">
    <location>
        <begin position="10"/>
        <end position="172"/>
    </location>
</feature>
<evidence type="ECO:0000259" key="1">
    <source>
        <dbReference type="PROSITE" id="PS51186"/>
    </source>
</evidence>
<dbReference type="Pfam" id="PF13302">
    <property type="entry name" value="Acetyltransf_3"/>
    <property type="match status" value="1"/>
</dbReference>
<name>A0A265UQR9_9FLAO</name>
<dbReference type="PANTHER" id="PTHR43792:SF16">
    <property type="entry name" value="N-ACETYLTRANSFERASE DOMAIN-CONTAINING PROTEIN"/>
    <property type="match status" value="1"/>
</dbReference>
<reference evidence="2 3" key="1">
    <citation type="submission" date="2017-05" db="EMBL/GenBank/DDBJ databases">
        <title>The draft genome sequence of Idiomarina salinarum WNB302.</title>
        <authorList>
            <person name="Sun Y."/>
            <person name="Chen B."/>
            <person name="Du Z."/>
        </authorList>
    </citation>
    <scope>NUCLEOTIDE SEQUENCE [LARGE SCALE GENOMIC DNA]</scope>
    <source>
        <strain evidence="2 3">WNB302</strain>
    </source>
</reference>
<keyword evidence="2" id="KW-0808">Transferase</keyword>
<dbReference type="AlphaFoldDB" id="A0A265UQR9"/>
<dbReference type="Gene3D" id="3.40.630.30">
    <property type="match status" value="1"/>
</dbReference>
<comment type="caution">
    <text evidence="2">The sequence shown here is derived from an EMBL/GenBank/DDBJ whole genome shotgun (WGS) entry which is preliminary data.</text>
</comment>
<dbReference type="InterPro" id="IPR051531">
    <property type="entry name" value="N-acetyltransferase"/>
</dbReference>
<dbReference type="Proteomes" id="UP000216840">
    <property type="component" value="Unassembled WGS sequence"/>
</dbReference>
<dbReference type="PANTHER" id="PTHR43792">
    <property type="entry name" value="GNAT FAMILY, PUTATIVE (AFU_ORTHOLOGUE AFUA_3G00765)-RELATED-RELATED"/>
    <property type="match status" value="1"/>
</dbReference>
<keyword evidence="3" id="KW-1185">Reference proteome</keyword>
<dbReference type="EMBL" id="NGJN01000006">
    <property type="protein sequence ID" value="OZV67666.1"/>
    <property type="molecule type" value="Genomic_DNA"/>
</dbReference>
<protein>
    <submittedName>
        <fullName evidence="2">GNAT family N-acetyltransferase</fullName>
    </submittedName>
</protein>
<evidence type="ECO:0000313" key="3">
    <source>
        <dbReference type="Proteomes" id="UP000216840"/>
    </source>
</evidence>
<dbReference type="GO" id="GO:0016747">
    <property type="term" value="F:acyltransferase activity, transferring groups other than amino-acyl groups"/>
    <property type="evidence" value="ECO:0007669"/>
    <property type="project" value="InterPro"/>
</dbReference>
<dbReference type="SUPFAM" id="SSF55729">
    <property type="entry name" value="Acyl-CoA N-acyltransferases (Nat)"/>
    <property type="match status" value="1"/>
</dbReference>
<gene>
    <name evidence="2" type="ORF">CA834_12020</name>
</gene>
<sequence length="174" mass="20043">MKALIETKQLILRRITKNDVQDFFELDSNPKVHQFLGNQPVTSIAESEQIILNILEQYERYGIGRLAIIKKDSKEFIGWSGLKFEQNVRKDFSYYDLGYRLKEQFWGNGYATEAAEASINYGFHELNLTEICAAADVNHASSNHILKKIGMTASGTFIYDKTPCNWYTIKNPYN</sequence>
<dbReference type="PROSITE" id="PS51186">
    <property type="entry name" value="GNAT"/>
    <property type="match status" value="1"/>
</dbReference>